<accession>A0ACC1AGJ2</accession>
<comment type="caution">
    <text evidence="1">The sequence shown here is derived from an EMBL/GenBank/DDBJ whole genome shotgun (WGS) entry which is preliminary data.</text>
</comment>
<protein>
    <submittedName>
        <fullName evidence="1">Uncharacterized protein</fullName>
    </submittedName>
</protein>
<gene>
    <name evidence="1" type="ORF">Patl1_08876</name>
</gene>
<dbReference type="EMBL" id="CM047906">
    <property type="protein sequence ID" value="KAJ0085581.1"/>
    <property type="molecule type" value="Genomic_DNA"/>
</dbReference>
<organism evidence="1 2">
    <name type="scientific">Pistacia atlantica</name>
    <dbReference type="NCBI Taxonomy" id="434234"/>
    <lineage>
        <taxon>Eukaryota</taxon>
        <taxon>Viridiplantae</taxon>
        <taxon>Streptophyta</taxon>
        <taxon>Embryophyta</taxon>
        <taxon>Tracheophyta</taxon>
        <taxon>Spermatophyta</taxon>
        <taxon>Magnoliopsida</taxon>
        <taxon>eudicotyledons</taxon>
        <taxon>Gunneridae</taxon>
        <taxon>Pentapetalae</taxon>
        <taxon>rosids</taxon>
        <taxon>malvids</taxon>
        <taxon>Sapindales</taxon>
        <taxon>Anacardiaceae</taxon>
        <taxon>Pistacia</taxon>
    </lineage>
</organism>
<reference evidence="2" key="1">
    <citation type="journal article" date="2023" name="G3 (Bethesda)">
        <title>Genome assembly and association tests identify interacting loci associated with vigor, precocity, and sex in interspecific pistachio rootstocks.</title>
        <authorList>
            <person name="Palmer W."/>
            <person name="Jacygrad E."/>
            <person name="Sagayaradj S."/>
            <person name="Cavanaugh K."/>
            <person name="Han R."/>
            <person name="Bertier L."/>
            <person name="Beede B."/>
            <person name="Kafkas S."/>
            <person name="Golino D."/>
            <person name="Preece J."/>
            <person name="Michelmore R."/>
        </authorList>
    </citation>
    <scope>NUCLEOTIDE SEQUENCE [LARGE SCALE GENOMIC DNA]</scope>
</reference>
<evidence type="ECO:0000313" key="2">
    <source>
        <dbReference type="Proteomes" id="UP001164250"/>
    </source>
</evidence>
<dbReference type="Proteomes" id="UP001164250">
    <property type="component" value="Chromosome 10"/>
</dbReference>
<sequence>MAASMKRLWFVLGLIILVVLSTQFSVSHCRVLPVINGHHCFWDWKRARCYCFLFCFFPKLECSSIGKELGL</sequence>
<evidence type="ECO:0000313" key="1">
    <source>
        <dbReference type="EMBL" id="KAJ0085581.1"/>
    </source>
</evidence>
<proteinExistence type="predicted"/>
<keyword evidence="2" id="KW-1185">Reference proteome</keyword>
<name>A0ACC1AGJ2_9ROSI</name>